<reference evidence="5 6" key="1">
    <citation type="submission" date="2021-10" db="EMBL/GenBank/DDBJ databases">
        <title>Anaerobic single-cell dispensing facilitates the cultivation of human gut bacteria.</title>
        <authorList>
            <person name="Afrizal A."/>
        </authorList>
    </citation>
    <scope>NUCLEOTIDE SEQUENCE [LARGE SCALE GENOMIC DNA]</scope>
    <source>
        <strain evidence="5 6">CLA-AA-H277</strain>
    </source>
</reference>
<comment type="caution">
    <text evidence="5">The sequence shown here is derived from an EMBL/GenBank/DDBJ whole genome shotgun (WGS) entry which is preliminary data.</text>
</comment>
<proteinExistence type="inferred from homology"/>
<dbReference type="RefSeq" id="WP_227614671.1">
    <property type="nucleotide sequence ID" value="NZ_JAJEPR010000006.1"/>
</dbReference>
<dbReference type="GO" id="GO:0045892">
    <property type="term" value="P:negative regulation of DNA-templated transcription"/>
    <property type="evidence" value="ECO:0007669"/>
    <property type="project" value="InterPro"/>
</dbReference>
<sequence length="127" mass="14368">MKKPFVLTPSEEDLMNIFWVENRPLTSVELTELSKDHGWNQEYILNMLRSIKKKGMVEVCGTVQYNKQYARSFCYCVSRAAYAAKLAASVGIDKAALAETINELVKNVCQAEDTVACVEEVLQELKK</sequence>
<keyword evidence="4" id="KW-0804">Transcription</keyword>
<dbReference type="Pfam" id="PF03965">
    <property type="entry name" value="Penicillinase_R"/>
    <property type="match status" value="1"/>
</dbReference>
<comment type="similarity">
    <text evidence="1">Belongs to the BlaI transcriptional regulatory family.</text>
</comment>
<evidence type="ECO:0000256" key="1">
    <source>
        <dbReference type="ARBA" id="ARBA00011046"/>
    </source>
</evidence>
<organism evidence="5 6">
    <name type="scientific">Fusicatenibacter faecihominis</name>
    <dbReference type="NCBI Taxonomy" id="2881276"/>
    <lineage>
        <taxon>Bacteria</taxon>
        <taxon>Bacillati</taxon>
        <taxon>Bacillota</taxon>
        <taxon>Clostridia</taxon>
        <taxon>Lachnospirales</taxon>
        <taxon>Lachnospiraceae</taxon>
        <taxon>Fusicatenibacter</taxon>
    </lineage>
</organism>
<accession>A0AAE3DRN0</accession>
<dbReference type="AlphaFoldDB" id="A0AAE3DRN0"/>
<dbReference type="Proteomes" id="UP001197875">
    <property type="component" value="Unassembled WGS sequence"/>
</dbReference>
<dbReference type="InterPro" id="IPR036390">
    <property type="entry name" value="WH_DNA-bd_sf"/>
</dbReference>
<protein>
    <submittedName>
        <fullName evidence="5">BlaI/MecI/CopY family transcriptional regulator</fullName>
    </submittedName>
</protein>
<dbReference type="SUPFAM" id="SSF46785">
    <property type="entry name" value="Winged helix' DNA-binding domain"/>
    <property type="match status" value="1"/>
</dbReference>
<dbReference type="GO" id="GO:0003677">
    <property type="term" value="F:DNA binding"/>
    <property type="evidence" value="ECO:0007669"/>
    <property type="project" value="UniProtKB-KW"/>
</dbReference>
<evidence type="ECO:0000256" key="4">
    <source>
        <dbReference type="ARBA" id="ARBA00023163"/>
    </source>
</evidence>
<name>A0AAE3DRN0_9FIRM</name>
<gene>
    <name evidence="5" type="ORF">LKD71_05590</name>
</gene>
<keyword evidence="6" id="KW-1185">Reference proteome</keyword>
<evidence type="ECO:0000313" key="6">
    <source>
        <dbReference type="Proteomes" id="UP001197875"/>
    </source>
</evidence>
<evidence type="ECO:0000313" key="5">
    <source>
        <dbReference type="EMBL" id="MCC2189290.1"/>
    </source>
</evidence>
<keyword evidence="2" id="KW-0805">Transcription regulation</keyword>
<evidence type="ECO:0000256" key="3">
    <source>
        <dbReference type="ARBA" id="ARBA00023125"/>
    </source>
</evidence>
<dbReference type="InterPro" id="IPR036388">
    <property type="entry name" value="WH-like_DNA-bd_sf"/>
</dbReference>
<keyword evidence="3" id="KW-0238">DNA-binding</keyword>
<dbReference type="InterPro" id="IPR005650">
    <property type="entry name" value="BlaI_family"/>
</dbReference>
<dbReference type="Gene3D" id="1.10.10.10">
    <property type="entry name" value="Winged helix-like DNA-binding domain superfamily/Winged helix DNA-binding domain"/>
    <property type="match status" value="1"/>
</dbReference>
<dbReference type="EMBL" id="JAJEPR010000006">
    <property type="protein sequence ID" value="MCC2189290.1"/>
    <property type="molecule type" value="Genomic_DNA"/>
</dbReference>
<evidence type="ECO:0000256" key="2">
    <source>
        <dbReference type="ARBA" id="ARBA00023015"/>
    </source>
</evidence>